<dbReference type="Proteomes" id="UP000694844">
    <property type="component" value="Chromosome 3"/>
</dbReference>
<dbReference type="Pfam" id="PF02214">
    <property type="entry name" value="BTB_2"/>
    <property type="match status" value="1"/>
</dbReference>
<dbReference type="InterPro" id="IPR011333">
    <property type="entry name" value="SKP1/BTB/POZ_sf"/>
</dbReference>
<dbReference type="GeneID" id="111126268"/>
<accession>A0A8B8DHP4</accession>
<protein>
    <submittedName>
        <fullName evidence="3">BTB/POZ domain-containing protein KCTD6-like</fullName>
    </submittedName>
</protein>
<dbReference type="KEGG" id="cvn:111126268"/>
<dbReference type="GO" id="GO:0051260">
    <property type="term" value="P:protein homooligomerization"/>
    <property type="evidence" value="ECO:0007669"/>
    <property type="project" value="InterPro"/>
</dbReference>
<dbReference type="RefSeq" id="XP_022326491.1">
    <property type="nucleotide sequence ID" value="XM_022470783.1"/>
</dbReference>
<dbReference type="InterPro" id="IPR000210">
    <property type="entry name" value="BTB/POZ_dom"/>
</dbReference>
<proteinExistence type="predicted"/>
<name>A0A8B8DHP4_CRAVI</name>
<dbReference type="SMART" id="SM00225">
    <property type="entry name" value="BTB"/>
    <property type="match status" value="1"/>
</dbReference>
<dbReference type="SUPFAM" id="SSF54695">
    <property type="entry name" value="POZ domain"/>
    <property type="match status" value="1"/>
</dbReference>
<keyword evidence="2" id="KW-1185">Reference proteome</keyword>
<evidence type="ECO:0000313" key="2">
    <source>
        <dbReference type="Proteomes" id="UP000694844"/>
    </source>
</evidence>
<gene>
    <name evidence="3" type="primary">LOC111126268</name>
</gene>
<dbReference type="AlphaFoldDB" id="A0A8B8DHP4"/>
<reference evidence="3" key="1">
    <citation type="submission" date="2025-08" db="UniProtKB">
        <authorList>
            <consortium name="RefSeq"/>
        </authorList>
    </citation>
    <scope>IDENTIFICATION</scope>
    <source>
        <tissue evidence="3">Whole sample</tissue>
    </source>
</reference>
<feature type="domain" description="BTB" evidence="1">
    <location>
        <begin position="14"/>
        <end position="115"/>
    </location>
</feature>
<sequence length="157" mass="18282">MAIHRMADRAPRDKILKLNVGGVFYTTVKSTLTGVYGSYLWRVATGDQYVMRDEKGSLFIDRDGYVFRYVLNFLRTNRLVLPQGYKELHMLKEEAEFFGLVDLSAQVDKIIKSRNRKPRPKLSRRFSRSWSSDLTKICTDENGSVIFEDDASDFFYD</sequence>
<dbReference type="InterPro" id="IPR003131">
    <property type="entry name" value="T1-type_BTB"/>
</dbReference>
<dbReference type="PANTHER" id="PTHR14499">
    <property type="entry name" value="POTASSIUM CHANNEL TETRAMERIZATION DOMAIN-CONTAINING"/>
    <property type="match status" value="1"/>
</dbReference>
<dbReference type="Gene3D" id="3.30.710.10">
    <property type="entry name" value="Potassium Channel Kv1.1, Chain A"/>
    <property type="match status" value="1"/>
</dbReference>
<evidence type="ECO:0000259" key="1">
    <source>
        <dbReference type="SMART" id="SM00225"/>
    </source>
</evidence>
<dbReference type="OrthoDB" id="2414723at2759"/>
<organism evidence="2 3">
    <name type="scientific">Crassostrea virginica</name>
    <name type="common">Eastern oyster</name>
    <dbReference type="NCBI Taxonomy" id="6565"/>
    <lineage>
        <taxon>Eukaryota</taxon>
        <taxon>Metazoa</taxon>
        <taxon>Spiralia</taxon>
        <taxon>Lophotrochozoa</taxon>
        <taxon>Mollusca</taxon>
        <taxon>Bivalvia</taxon>
        <taxon>Autobranchia</taxon>
        <taxon>Pteriomorphia</taxon>
        <taxon>Ostreida</taxon>
        <taxon>Ostreoidea</taxon>
        <taxon>Ostreidae</taxon>
        <taxon>Crassostrea</taxon>
    </lineage>
</organism>
<dbReference type="PANTHER" id="PTHR14499:SF144">
    <property type="entry name" value="POTASSIUM CHANNEL TETRAMERISATION-TYPE BTB DOMAIN-CONTAINING PROTEIN"/>
    <property type="match status" value="1"/>
</dbReference>
<evidence type="ECO:0000313" key="3">
    <source>
        <dbReference type="RefSeq" id="XP_022326491.1"/>
    </source>
</evidence>